<evidence type="ECO:0000256" key="1">
    <source>
        <dbReference type="SAM" id="Phobius"/>
    </source>
</evidence>
<reference evidence="2 3" key="1">
    <citation type="submission" date="2020-03" db="EMBL/GenBank/DDBJ databases">
        <title>Genomic Encyclopedia of Type Strains, Phase III (KMG-III): the genomes of soil and plant-associated and newly described type strains.</title>
        <authorList>
            <person name="Whitman W."/>
        </authorList>
    </citation>
    <scope>NUCLEOTIDE SEQUENCE [LARGE SCALE GENOMIC DNA]</scope>
    <source>
        <strain evidence="2 3">CECT 8804</strain>
    </source>
</reference>
<organism evidence="2 3">
    <name type="scientific">Sphingomonas vulcanisoli</name>
    <dbReference type="NCBI Taxonomy" id="1658060"/>
    <lineage>
        <taxon>Bacteria</taxon>
        <taxon>Pseudomonadati</taxon>
        <taxon>Pseudomonadota</taxon>
        <taxon>Alphaproteobacteria</taxon>
        <taxon>Sphingomonadales</taxon>
        <taxon>Sphingomonadaceae</taxon>
        <taxon>Sphingomonas</taxon>
    </lineage>
</organism>
<proteinExistence type="predicted"/>
<keyword evidence="1" id="KW-1133">Transmembrane helix</keyword>
<keyword evidence="1" id="KW-0472">Membrane</keyword>
<dbReference type="Proteomes" id="UP000727456">
    <property type="component" value="Unassembled WGS sequence"/>
</dbReference>
<accession>A0ABX0TQJ1</accession>
<name>A0ABX0TQJ1_9SPHN</name>
<protein>
    <submittedName>
        <fullName evidence="2">Uncharacterized protein</fullName>
    </submittedName>
</protein>
<feature type="transmembrane region" description="Helical" evidence="1">
    <location>
        <begin position="13"/>
        <end position="34"/>
    </location>
</feature>
<gene>
    <name evidence="2" type="ORF">FHS31_001297</name>
</gene>
<keyword evidence="1" id="KW-0812">Transmembrane</keyword>
<sequence length="35" mass="3755">MEIHDPMFCAAESWLLCIASGVSMLIVGAIYLVLG</sequence>
<evidence type="ECO:0000313" key="3">
    <source>
        <dbReference type="Proteomes" id="UP000727456"/>
    </source>
</evidence>
<keyword evidence="3" id="KW-1185">Reference proteome</keyword>
<dbReference type="EMBL" id="JAAOZC010000002">
    <property type="protein sequence ID" value="NIJ07701.1"/>
    <property type="molecule type" value="Genomic_DNA"/>
</dbReference>
<comment type="caution">
    <text evidence="2">The sequence shown here is derived from an EMBL/GenBank/DDBJ whole genome shotgun (WGS) entry which is preliminary data.</text>
</comment>
<evidence type="ECO:0000313" key="2">
    <source>
        <dbReference type="EMBL" id="NIJ07701.1"/>
    </source>
</evidence>